<dbReference type="VEuPathDB" id="VectorBase:ASTE008421"/>
<evidence type="ECO:0000313" key="2">
    <source>
        <dbReference type="EnsemblMetazoa" id="ASTEI00224-PA"/>
    </source>
</evidence>
<evidence type="ECO:0000256" key="1">
    <source>
        <dbReference type="SAM" id="MobiDB-lite"/>
    </source>
</evidence>
<dbReference type="VEuPathDB" id="VectorBase:ASTE001437"/>
<keyword evidence="3" id="KW-1185">Reference proteome</keyword>
<dbReference type="GO" id="GO:0005576">
    <property type="term" value="C:extracellular region"/>
    <property type="evidence" value="ECO:0007669"/>
    <property type="project" value="InterPro"/>
</dbReference>
<dbReference type="InterPro" id="IPR010009">
    <property type="entry name" value="ApoLp-III"/>
</dbReference>
<feature type="region of interest" description="Disordered" evidence="1">
    <location>
        <begin position="22"/>
        <end position="41"/>
    </location>
</feature>
<dbReference type="SUPFAM" id="SSF47857">
    <property type="entry name" value="Apolipophorin-III"/>
    <property type="match status" value="1"/>
</dbReference>
<proteinExistence type="predicted"/>
<dbReference type="Gene3D" id="1.20.120.20">
    <property type="entry name" value="Apolipoprotein"/>
    <property type="match status" value="1"/>
</dbReference>
<dbReference type="AlphaFoldDB" id="A0A182XVI9"/>
<dbReference type="Proteomes" id="UP000076408">
    <property type="component" value="Unassembled WGS sequence"/>
</dbReference>
<dbReference type="EnsemblMetazoa" id="ASTEI00224-RA">
    <property type="protein sequence ID" value="ASTEI00224-PA"/>
    <property type="gene ID" value="ASTEI00224"/>
</dbReference>
<organism evidence="2 3">
    <name type="scientific">Anopheles stephensi</name>
    <name type="common">Indo-Pakistan malaria mosquito</name>
    <dbReference type="NCBI Taxonomy" id="30069"/>
    <lineage>
        <taxon>Eukaryota</taxon>
        <taxon>Metazoa</taxon>
        <taxon>Ecdysozoa</taxon>
        <taxon>Arthropoda</taxon>
        <taxon>Hexapoda</taxon>
        <taxon>Insecta</taxon>
        <taxon>Pterygota</taxon>
        <taxon>Neoptera</taxon>
        <taxon>Endopterygota</taxon>
        <taxon>Diptera</taxon>
        <taxon>Nematocera</taxon>
        <taxon>Culicoidea</taxon>
        <taxon>Culicidae</taxon>
        <taxon>Anophelinae</taxon>
        <taxon>Anopheles</taxon>
    </lineage>
</organism>
<evidence type="ECO:0000313" key="3">
    <source>
        <dbReference type="Proteomes" id="UP000076408"/>
    </source>
</evidence>
<dbReference type="VEuPathDB" id="VectorBase:ASTEI00224"/>
<dbReference type="GO" id="GO:0006869">
    <property type="term" value="P:lipid transport"/>
    <property type="evidence" value="ECO:0007669"/>
    <property type="project" value="InterPro"/>
</dbReference>
<name>A0A182XVI9_ANOST</name>
<dbReference type="VEuPathDB" id="VectorBase:ASTEI20_043959"/>
<dbReference type="VEuPathDB" id="VectorBase:ASTEI20_044253"/>
<protein>
    <submittedName>
        <fullName evidence="2">Uncharacterized protein</fullName>
    </submittedName>
</protein>
<dbReference type="STRING" id="30069.A0A182XVI9"/>
<reference evidence="3" key="1">
    <citation type="journal article" date="2014" name="Genome Biol.">
        <title>Genome analysis of a major urban malaria vector mosquito, Anopheles stephensi.</title>
        <authorList>
            <person name="Jiang X."/>
            <person name="Peery A."/>
            <person name="Hall A.B."/>
            <person name="Sharma A."/>
            <person name="Chen X.G."/>
            <person name="Waterhouse R.M."/>
            <person name="Komissarov A."/>
            <person name="Riehle M.M."/>
            <person name="Shouche Y."/>
            <person name="Sharakhova M.V."/>
            <person name="Lawson D."/>
            <person name="Pakpour N."/>
            <person name="Arensburger P."/>
            <person name="Davidson V.L."/>
            <person name="Eiglmeier K."/>
            <person name="Emrich S."/>
            <person name="George P."/>
            <person name="Kennedy R.C."/>
            <person name="Mane S.P."/>
            <person name="Maslen G."/>
            <person name="Oringanje C."/>
            <person name="Qi Y."/>
            <person name="Settlage R."/>
            <person name="Tojo M."/>
            <person name="Tubio J.M."/>
            <person name="Unger M.F."/>
            <person name="Wang B."/>
            <person name="Vernick K.D."/>
            <person name="Ribeiro J.M."/>
            <person name="James A.A."/>
            <person name="Michel K."/>
            <person name="Riehle M.A."/>
            <person name="Luckhart S."/>
            <person name="Sharakhov I.V."/>
            <person name="Tu Z."/>
        </authorList>
    </citation>
    <scope>NUCLEOTIDE SEQUENCE [LARGE SCALE GENOMIC DNA]</scope>
    <source>
        <strain evidence="3">Indian</strain>
    </source>
</reference>
<sequence length="370" mass="41633">MFGSAIFGGRVEKPLLALSLESGEATTEAAPPPSTAWQDDDEDEFYPPDAYQLRRIASSQRFYDMVLGVLHVLESQARQKVQRAREQRENFTLAARLRRDVVEDGVTTIKKTITDTFTKENVDTFFNKLGEMGELFKSKTSELGDTIQQKVKEDLLCPIATLALESSNPPIAVTNSMAKLLCLILALCAVQGTLGFVRRDAPAAPAEEPNFFQTIMNIKDKIEVAFEETQQNVLKSLGFQSNEEVVQTIQQNTNQYVDRLRSVQGVLDEEVKKHSDIFEPIVKDLKVKLDQTTATLSEQNPEVVQKAKEYQEQLTTNVQSLVAEAQKTVEKLKADTRVQSEEMQKALKMLYDSTFEVFTKTANELKQPKN</sequence>
<accession>A0A182XVI9</accession>
<reference evidence="2" key="2">
    <citation type="submission" date="2020-05" db="UniProtKB">
        <authorList>
            <consortium name="EnsemblMetazoa"/>
        </authorList>
    </citation>
    <scope>IDENTIFICATION</scope>
    <source>
        <strain evidence="2">Indian</strain>
    </source>
</reference>
<dbReference type="Pfam" id="PF07464">
    <property type="entry name" value="ApoLp-III"/>
    <property type="match status" value="1"/>
</dbReference>
<dbReference type="VEuPathDB" id="VectorBase:ASTE008422"/>
<dbReference type="GO" id="GO:0008289">
    <property type="term" value="F:lipid binding"/>
    <property type="evidence" value="ECO:0007669"/>
    <property type="project" value="InterPro"/>
</dbReference>